<evidence type="ECO:0000256" key="15">
    <source>
        <dbReference type="ARBA" id="ARBA00023136"/>
    </source>
</evidence>
<keyword evidence="13" id="KW-0067">ATP-binding</keyword>
<organism evidence="21 22">
    <name type="scientific">Saponaria officinalis</name>
    <name type="common">Common soapwort</name>
    <name type="synonym">Lychnis saponaria</name>
    <dbReference type="NCBI Taxonomy" id="3572"/>
    <lineage>
        <taxon>Eukaryota</taxon>
        <taxon>Viridiplantae</taxon>
        <taxon>Streptophyta</taxon>
        <taxon>Embryophyta</taxon>
        <taxon>Tracheophyta</taxon>
        <taxon>Spermatophyta</taxon>
        <taxon>Magnoliopsida</taxon>
        <taxon>eudicotyledons</taxon>
        <taxon>Gunneridae</taxon>
        <taxon>Pentapetalae</taxon>
        <taxon>Caryophyllales</taxon>
        <taxon>Caryophyllaceae</taxon>
        <taxon>Caryophylleae</taxon>
        <taxon>Saponaria</taxon>
    </lineage>
</organism>
<keyword evidence="22" id="KW-1185">Reference proteome</keyword>
<dbReference type="PROSITE" id="PS00108">
    <property type="entry name" value="PROTEIN_KINASE_ST"/>
    <property type="match status" value="1"/>
</dbReference>
<sequence>MPIGNLDERLHGDRVKKLTLLQRVDIAIDVAHACEIPIVHCDLKPANILLDDDMVARVGDFGLSKFLAHPQHPNQSSSIGVRGTVGYAAPEYGLGSEPCPDGDVYSYGILVLELMTGKRPTDNMFREDYNLHTYTETAFPDNVMEVLDPTLLVDDEINDEVDSMKAIQAIAQRQVECIISVISVGIACSKHLPQDRMKISEAIIKLQIARDNL</sequence>
<evidence type="ECO:0000256" key="10">
    <source>
        <dbReference type="ARBA" id="ARBA00022737"/>
    </source>
</evidence>
<dbReference type="Proteomes" id="UP001443914">
    <property type="component" value="Unassembled WGS sequence"/>
</dbReference>
<evidence type="ECO:0000313" key="22">
    <source>
        <dbReference type="Proteomes" id="UP001443914"/>
    </source>
</evidence>
<dbReference type="PROSITE" id="PS50011">
    <property type="entry name" value="PROTEIN_KINASE_DOM"/>
    <property type="match status" value="1"/>
</dbReference>
<evidence type="ECO:0000256" key="17">
    <source>
        <dbReference type="ARBA" id="ARBA00023180"/>
    </source>
</evidence>
<feature type="domain" description="Protein kinase" evidence="20">
    <location>
        <begin position="1"/>
        <end position="170"/>
    </location>
</feature>
<evidence type="ECO:0000256" key="16">
    <source>
        <dbReference type="ARBA" id="ARBA00023170"/>
    </source>
</evidence>
<keyword evidence="14" id="KW-1133">Transmembrane helix</keyword>
<evidence type="ECO:0000256" key="18">
    <source>
        <dbReference type="ARBA" id="ARBA00047899"/>
    </source>
</evidence>
<dbReference type="EMBL" id="JBDFQZ010000012">
    <property type="protein sequence ID" value="KAK9672276.1"/>
    <property type="molecule type" value="Genomic_DNA"/>
</dbReference>
<comment type="subcellular location">
    <subcellularLocation>
        <location evidence="1">Cell membrane</location>
        <topology evidence="1">Single-pass membrane protein</topology>
    </subcellularLocation>
</comment>
<dbReference type="GO" id="GO:0004674">
    <property type="term" value="F:protein serine/threonine kinase activity"/>
    <property type="evidence" value="ECO:0007669"/>
    <property type="project" value="UniProtKB-KW"/>
</dbReference>
<evidence type="ECO:0000256" key="4">
    <source>
        <dbReference type="ARBA" id="ARBA00022527"/>
    </source>
</evidence>
<dbReference type="GO" id="GO:0005886">
    <property type="term" value="C:plasma membrane"/>
    <property type="evidence" value="ECO:0007669"/>
    <property type="project" value="UniProtKB-SubCell"/>
</dbReference>
<keyword evidence="17" id="KW-0325">Glycoprotein</keyword>
<dbReference type="InterPro" id="IPR008271">
    <property type="entry name" value="Ser/Thr_kinase_AS"/>
</dbReference>
<evidence type="ECO:0000256" key="8">
    <source>
        <dbReference type="ARBA" id="ARBA00022692"/>
    </source>
</evidence>
<dbReference type="EC" id="2.7.11.1" evidence="2"/>
<keyword evidence="11" id="KW-0547">Nucleotide-binding</keyword>
<protein>
    <recommendedName>
        <fullName evidence="2">non-specific serine/threonine protein kinase</fullName>
        <ecNumber evidence="2">2.7.11.1</ecNumber>
    </recommendedName>
</protein>
<keyword evidence="16" id="KW-0675">Receptor</keyword>
<dbReference type="InterPro" id="IPR011009">
    <property type="entry name" value="Kinase-like_dom_sf"/>
</dbReference>
<evidence type="ECO:0000256" key="12">
    <source>
        <dbReference type="ARBA" id="ARBA00022777"/>
    </source>
</evidence>
<gene>
    <name evidence="21" type="ORF">RND81_12G088700</name>
</gene>
<comment type="caution">
    <text evidence="21">The sequence shown here is derived from an EMBL/GenBank/DDBJ whole genome shotgun (WGS) entry which is preliminary data.</text>
</comment>
<reference evidence="21" key="1">
    <citation type="submission" date="2024-03" db="EMBL/GenBank/DDBJ databases">
        <title>WGS assembly of Saponaria officinalis var. Norfolk2.</title>
        <authorList>
            <person name="Jenkins J."/>
            <person name="Shu S."/>
            <person name="Grimwood J."/>
            <person name="Barry K."/>
            <person name="Goodstein D."/>
            <person name="Schmutz J."/>
            <person name="Leebens-Mack J."/>
            <person name="Osbourn A."/>
        </authorList>
    </citation>
    <scope>NUCLEOTIDE SEQUENCE [LARGE SCALE GENOMIC DNA]</scope>
    <source>
        <strain evidence="21">JIC</strain>
    </source>
</reference>
<evidence type="ECO:0000256" key="7">
    <source>
        <dbReference type="ARBA" id="ARBA00022679"/>
    </source>
</evidence>
<keyword evidence="6" id="KW-0433">Leucine-rich repeat</keyword>
<evidence type="ECO:0000256" key="2">
    <source>
        <dbReference type="ARBA" id="ARBA00012513"/>
    </source>
</evidence>
<evidence type="ECO:0000256" key="5">
    <source>
        <dbReference type="ARBA" id="ARBA00022553"/>
    </source>
</evidence>
<dbReference type="AlphaFoldDB" id="A0AAW1H8A0"/>
<dbReference type="InterPro" id="IPR000719">
    <property type="entry name" value="Prot_kinase_dom"/>
</dbReference>
<evidence type="ECO:0000256" key="14">
    <source>
        <dbReference type="ARBA" id="ARBA00022989"/>
    </source>
</evidence>
<evidence type="ECO:0000256" key="6">
    <source>
        <dbReference type="ARBA" id="ARBA00022614"/>
    </source>
</evidence>
<evidence type="ECO:0000256" key="13">
    <source>
        <dbReference type="ARBA" id="ARBA00022840"/>
    </source>
</evidence>
<dbReference type="Gene3D" id="1.10.510.10">
    <property type="entry name" value="Transferase(Phosphotransferase) domain 1"/>
    <property type="match status" value="1"/>
</dbReference>
<comment type="catalytic activity">
    <reaction evidence="19">
        <text>L-seryl-[protein] + ATP = O-phospho-L-seryl-[protein] + ADP + H(+)</text>
        <dbReference type="Rhea" id="RHEA:17989"/>
        <dbReference type="Rhea" id="RHEA-COMP:9863"/>
        <dbReference type="Rhea" id="RHEA-COMP:11604"/>
        <dbReference type="ChEBI" id="CHEBI:15378"/>
        <dbReference type="ChEBI" id="CHEBI:29999"/>
        <dbReference type="ChEBI" id="CHEBI:30616"/>
        <dbReference type="ChEBI" id="CHEBI:83421"/>
        <dbReference type="ChEBI" id="CHEBI:456216"/>
        <dbReference type="EC" id="2.7.11.1"/>
    </reaction>
</comment>
<evidence type="ECO:0000256" key="11">
    <source>
        <dbReference type="ARBA" id="ARBA00022741"/>
    </source>
</evidence>
<keyword evidence="3" id="KW-1003">Cell membrane</keyword>
<evidence type="ECO:0000256" key="19">
    <source>
        <dbReference type="ARBA" id="ARBA00048679"/>
    </source>
</evidence>
<name>A0AAW1H8A0_SAPOF</name>
<dbReference type="GO" id="GO:0005524">
    <property type="term" value="F:ATP binding"/>
    <property type="evidence" value="ECO:0007669"/>
    <property type="project" value="UniProtKB-KW"/>
</dbReference>
<dbReference type="FunFam" id="1.10.510.10:FF:000358">
    <property type="entry name" value="Putative leucine-rich repeat receptor-like serine/threonine-protein kinase"/>
    <property type="match status" value="1"/>
</dbReference>
<keyword evidence="4" id="KW-0723">Serine/threonine-protein kinase</keyword>
<proteinExistence type="predicted"/>
<dbReference type="SMART" id="SM00220">
    <property type="entry name" value="S_TKc"/>
    <property type="match status" value="1"/>
</dbReference>
<evidence type="ECO:0000259" key="20">
    <source>
        <dbReference type="PROSITE" id="PS50011"/>
    </source>
</evidence>
<evidence type="ECO:0000256" key="9">
    <source>
        <dbReference type="ARBA" id="ARBA00022729"/>
    </source>
</evidence>
<keyword evidence="9" id="KW-0732">Signal</keyword>
<keyword evidence="7" id="KW-0808">Transferase</keyword>
<evidence type="ECO:0000256" key="3">
    <source>
        <dbReference type="ARBA" id="ARBA00022475"/>
    </source>
</evidence>
<evidence type="ECO:0000313" key="21">
    <source>
        <dbReference type="EMBL" id="KAK9672276.1"/>
    </source>
</evidence>
<evidence type="ECO:0000256" key="1">
    <source>
        <dbReference type="ARBA" id="ARBA00004162"/>
    </source>
</evidence>
<keyword evidence="8" id="KW-0812">Transmembrane</keyword>
<accession>A0AAW1H8A0</accession>
<keyword evidence="12" id="KW-0418">Kinase</keyword>
<dbReference type="InterPro" id="IPR051564">
    <property type="entry name" value="LRR_receptor-like_kinase"/>
</dbReference>
<keyword evidence="15" id="KW-0472">Membrane</keyword>
<dbReference type="PANTHER" id="PTHR48055:SF55">
    <property type="entry name" value="PROTEIN KINASE DOMAIN-CONTAINING PROTEIN"/>
    <property type="match status" value="1"/>
</dbReference>
<dbReference type="SUPFAM" id="SSF56112">
    <property type="entry name" value="Protein kinase-like (PK-like)"/>
    <property type="match status" value="1"/>
</dbReference>
<comment type="catalytic activity">
    <reaction evidence="18">
        <text>L-threonyl-[protein] + ATP = O-phospho-L-threonyl-[protein] + ADP + H(+)</text>
        <dbReference type="Rhea" id="RHEA:46608"/>
        <dbReference type="Rhea" id="RHEA-COMP:11060"/>
        <dbReference type="Rhea" id="RHEA-COMP:11605"/>
        <dbReference type="ChEBI" id="CHEBI:15378"/>
        <dbReference type="ChEBI" id="CHEBI:30013"/>
        <dbReference type="ChEBI" id="CHEBI:30616"/>
        <dbReference type="ChEBI" id="CHEBI:61977"/>
        <dbReference type="ChEBI" id="CHEBI:456216"/>
        <dbReference type="EC" id="2.7.11.1"/>
    </reaction>
</comment>
<keyword evidence="10" id="KW-0677">Repeat</keyword>
<dbReference type="PANTHER" id="PTHR48055">
    <property type="entry name" value="LEUCINE-RICH REPEAT RECEPTOR PROTEIN KINASE EMS1"/>
    <property type="match status" value="1"/>
</dbReference>
<dbReference type="Pfam" id="PF00069">
    <property type="entry name" value="Pkinase"/>
    <property type="match status" value="1"/>
</dbReference>
<keyword evidence="5" id="KW-0597">Phosphoprotein</keyword>